<protein>
    <submittedName>
        <fullName evidence="1">Uncharacterized protein</fullName>
    </submittedName>
</protein>
<feature type="non-terminal residue" evidence="1">
    <location>
        <position position="1"/>
    </location>
</feature>
<dbReference type="EMBL" id="HACG01044064">
    <property type="protein sequence ID" value="CEK90929.1"/>
    <property type="molecule type" value="Transcribed_RNA"/>
</dbReference>
<dbReference type="PANTHER" id="PTHR43975:SF2">
    <property type="entry name" value="EG:BACR7A4.14 PROTEIN-RELATED"/>
    <property type="match status" value="1"/>
</dbReference>
<dbReference type="Gene3D" id="3.40.50.720">
    <property type="entry name" value="NAD(P)-binding Rossmann-like Domain"/>
    <property type="match status" value="1"/>
</dbReference>
<proteinExistence type="predicted"/>
<evidence type="ECO:0000313" key="1">
    <source>
        <dbReference type="EMBL" id="CEK90929.1"/>
    </source>
</evidence>
<sequence>LKAASDEVVKVPGGHQNRVLAVQGDLNDEIVRKRIFDETVKKFGHVDILVANAGIGGINQTVTTTSEEAYDKLMDTNLKSVF</sequence>
<name>A0A0B7BCA2_9EUPU</name>
<feature type="non-terminal residue" evidence="1">
    <location>
        <position position="82"/>
    </location>
</feature>
<gene>
    <name evidence="1" type="primary">ORF179955</name>
</gene>
<dbReference type="Pfam" id="PF00106">
    <property type="entry name" value="adh_short"/>
    <property type="match status" value="1"/>
</dbReference>
<reference evidence="1" key="1">
    <citation type="submission" date="2014-12" db="EMBL/GenBank/DDBJ databases">
        <title>Insight into the proteome of Arion vulgaris.</title>
        <authorList>
            <person name="Aradska J."/>
            <person name="Bulat T."/>
            <person name="Smidak R."/>
            <person name="Sarate P."/>
            <person name="Gangsoo J."/>
            <person name="Sialana F."/>
            <person name="Bilban M."/>
            <person name="Lubec G."/>
        </authorList>
    </citation>
    <scope>NUCLEOTIDE SEQUENCE</scope>
    <source>
        <tissue evidence="1">Skin</tissue>
    </source>
</reference>
<dbReference type="SUPFAM" id="SSF51735">
    <property type="entry name" value="NAD(P)-binding Rossmann-fold domains"/>
    <property type="match status" value="1"/>
</dbReference>
<accession>A0A0B7BCA2</accession>
<dbReference type="InterPro" id="IPR036291">
    <property type="entry name" value="NAD(P)-bd_dom_sf"/>
</dbReference>
<dbReference type="AlphaFoldDB" id="A0A0B7BCA2"/>
<dbReference type="PANTHER" id="PTHR43975">
    <property type="entry name" value="ZGC:101858"/>
    <property type="match status" value="1"/>
</dbReference>
<dbReference type="InterPro" id="IPR002347">
    <property type="entry name" value="SDR_fam"/>
</dbReference>
<organism evidence="1">
    <name type="scientific">Arion vulgaris</name>
    <dbReference type="NCBI Taxonomy" id="1028688"/>
    <lineage>
        <taxon>Eukaryota</taxon>
        <taxon>Metazoa</taxon>
        <taxon>Spiralia</taxon>
        <taxon>Lophotrochozoa</taxon>
        <taxon>Mollusca</taxon>
        <taxon>Gastropoda</taxon>
        <taxon>Heterobranchia</taxon>
        <taxon>Euthyneura</taxon>
        <taxon>Panpulmonata</taxon>
        <taxon>Eupulmonata</taxon>
        <taxon>Stylommatophora</taxon>
        <taxon>Helicina</taxon>
        <taxon>Arionoidea</taxon>
        <taxon>Arionidae</taxon>
        <taxon>Arion</taxon>
    </lineage>
</organism>